<evidence type="ECO:0000256" key="2">
    <source>
        <dbReference type="ARBA" id="ARBA00023315"/>
    </source>
</evidence>
<keyword evidence="1 4" id="KW-0808">Transferase</keyword>
<gene>
    <name evidence="4" type="ORF">FJSC11DRAFT_3322</name>
</gene>
<dbReference type="PATRIC" id="fig|741277.3.peg.2711"/>
<dbReference type="CDD" id="cd07989">
    <property type="entry name" value="LPLAT_AGPAT-like"/>
    <property type="match status" value="1"/>
</dbReference>
<dbReference type="GO" id="GO:0006654">
    <property type="term" value="P:phosphatidic acid biosynthetic process"/>
    <property type="evidence" value="ECO:0007669"/>
    <property type="project" value="TreeGrafter"/>
</dbReference>
<dbReference type="AlphaFoldDB" id="G6FWS3"/>
<reference evidence="4 5" key="1">
    <citation type="submission" date="2011-09" db="EMBL/GenBank/DDBJ databases">
        <title>The draft genome of Fischerella sp. JSC-11.</title>
        <authorList>
            <consortium name="US DOE Joint Genome Institute (JGI-PGF)"/>
            <person name="Lucas S."/>
            <person name="Han J."/>
            <person name="Lapidus A."/>
            <person name="Cheng J.-F."/>
            <person name="Goodwin L."/>
            <person name="Pitluck S."/>
            <person name="Peters L."/>
            <person name="Land M.L."/>
            <person name="Hauser L."/>
            <person name="Sarkisova S."/>
            <person name="Bryant D.A."/>
            <person name="Brown I."/>
            <person name="Woyke T.J."/>
        </authorList>
    </citation>
    <scope>NUCLEOTIDE SEQUENCE [LARGE SCALE GENOMIC DNA]</scope>
    <source>
        <strain evidence="4 5">JSC-11</strain>
    </source>
</reference>
<dbReference type="SUPFAM" id="SSF69593">
    <property type="entry name" value="Glycerol-3-phosphate (1)-acyltransferase"/>
    <property type="match status" value="2"/>
</dbReference>
<dbReference type="PANTHER" id="PTHR10434:SF11">
    <property type="entry name" value="1-ACYL-SN-GLYCEROL-3-PHOSPHATE ACYLTRANSFERASE"/>
    <property type="match status" value="1"/>
</dbReference>
<dbReference type="InterPro" id="IPR002123">
    <property type="entry name" value="Plipid/glycerol_acylTrfase"/>
</dbReference>
<dbReference type="SMART" id="SM00563">
    <property type="entry name" value="PlsC"/>
    <property type="match status" value="1"/>
</dbReference>
<name>G6FWS3_9CYAN</name>
<evidence type="ECO:0000313" key="4">
    <source>
        <dbReference type="EMBL" id="EHC11088.1"/>
    </source>
</evidence>
<dbReference type="Pfam" id="PF01553">
    <property type="entry name" value="Acyltransferase"/>
    <property type="match status" value="1"/>
</dbReference>
<dbReference type="Proteomes" id="UP000004344">
    <property type="component" value="Unassembled WGS sequence"/>
</dbReference>
<sequence length="339" mass="38506">MCPYSPNPSYWVKYKELLIKFMSHSPLIPHLDSHDAQEPVLPPLTEATIQRAKEGVAYARDRHANEMIRQALLSAEAFAEGGSEHRVSGDLRRNVLRTLIHTLFRVKVEFSERIPAQPVLIAANHLNHIDPFLLLSELPPCPFCHILGDARTLYNQWWKRQFLHFAKGVIPVERIWKEELAVIQAAKTGHKELAELANAIEKHVPTGNSIEIMRRLDRIVQGIFARGESVILFPEGRLGNTEAQLSIPLKRGVAIYALRAGVPILPVALIGTQDLYLRKELTVRFGNPIIFSQSGRPKAQQVQALLDELQAALTDLLPKDYQEPKEPKLLHHFLNHMFW</sequence>
<keyword evidence="5" id="KW-1185">Reference proteome</keyword>
<evidence type="ECO:0000259" key="3">
    <source>
        <dbReference type="SMART" id="SM00563"/>
    </source>
</evidence>
<protein>
    <submittedName>
        <fullName evidence="4">Phospholipid/glycerol acyltransferase</fullName>
    </submittedName>
</protein>
<evidence type="ECO:0000256" key="1">
    <source>
        <dbReference type="ARBA" id="ARBA00022679"/>
    </source>
</evidence>
<comment type="caution">
    <text evidence="4">The sequence shown here is derived from an EMBL/GenBank/DDBJ whole genome shotgun (WGS) entry which is preliminary data.</text>
</comment>
<accession>G6FWS3</accession>
<dbReference type="PANTHER" id="PTHR10434">
    <property type="entry name" value="1-ACYL-SN-GLYCEROL-3-PHOSPHATE ACYLTRANSFERASE"/>
    <property type="match status" value="1"/>
</dbReference>
<organism evidence="4 5">
    <name type="scientific">Fischerella thermalis JSC-11</name>
    <dbReference type="NCBI Taxonomy" id="741277"/>
    <lineage>
        <taxon>Bacteria</taxon>
        <taxon>Bacillati</taxon>
        <taxon>Cyanobacteriota</taxon>
        <taxon>Cyanophyceae</taxon>
        <taxon>Nostocales</taxon>
        <taxon>Hapalosiphonaceae</taxon>
        <taxon>Fischerella</taxon>
    </lineage>
</organism>
<dbReference type="EMBL" id="AGIZ01000010">
    <property type="protein sequence ID" value="EHC11088.1"/>
    <property type="molecule type" value="Genomic_DNA"/>
</dbReference>
<evidence type="ECO:0000313" key="5">
    <source>
        <dbReference type="Proteomes" id="UP000004344"/>
    </source>
</evidence>
<proteinExistence type="predicted"/>
<keyword evidence="2 4" id="KW-0012">Acyltransferase</keyword>
<feature type="domain" description="Phospholipid/glycerol acyltransferase" evidence="3">
    <location>
        <begin position="119"/>
        <end position="272"/>
    </location>
</feature>
<dbReference type="GO" id="GO:0003841">
    <property type="term" value="F:1-acylglycerol-3-phosphate O-acyltransferase activity"/>
    <property type="evidence" value="ECO:0007669"/>
    <property type="project" value="TreeGrafter"/>
</dbReference>